<dbReference type="Pfam" id="PF21274">
    <property type="entry name" value="Rng_hyd_C"/>
    <property type="match status" value="1"/>
</dbReference>
<dbReference type="InterPro" id="IPR002938">
    <property type="entry name" value="FAD-bd"/>
</dbReference>
<proteinExistence type="predicted"/>
<accession>A0A2T0TGC7</accession>
<dbReference type="Gene3D" id="3.40.30.120">
    <property type="match status" value="1"/>
</dbReference>
<dbReference type="GO" id="GO:0016709">
    <property type="term" value="F:oxidoreductase activity, acting on paired donors, with incorporation or reduction of molecular oxygen, NAD(P)H as one donor, and incorporation of one atom of oxygen"/>
    <property type="evidence" value="ECO:0007669"/>
    <property type="project" value="UniProtKB-ARBA"/>
</dbReference>
<dbReference type="Pfam" id="PF01494">
    <property type="entry name" value="FAD_binding_3"/>
    <property type="match status" value="1"/>
</dbReference>
<dbReference type="Gene3D" id="3.30.9.10">
    <property type="entry name" value="D-Amino Acid Oxidase, subunit A, domain 2"/>
    <property type="match status" value="1"/>
</dbReference>
<dbReference type="EMBL" id="PVTF01000002">
    <property type="protein sequence ID" value="PRY44673.1"/>
    <property type="molecule type" value="Genomic_DNA"/>
</dbReference>
<comment type="cofactor">
    <cofactor evidence="1">
        <name>FAD</name>
        <dbReference type="ChEBI" id="CHEBI:57692"/>
    </cofactor>
</comment>
<dbReference type="PANTHER" id="PTHR43004">
    <property type="entry name" value="TRK SYSTEM POTASSIUM UPTAKE PROTEIN"/>
    <property type="match status" value="1"/>
</dbReference>
<dbReference type="InterPro" id="IPR050641">
    <property type="entry name" value="RIFMO-like"/>
</dbReference>
<organism evidence="5 6">
    <name type="scientific">Umezawaea tangerina</name>
    <dbReference type="NCBI Taxonomy" id="84725"/>
    <lineage>
        <taxon>Bacteria</taxon>
        <taxon>Bacillati</taxon>
        <taxon>Actinomycetota</taxon>
        <taxon>Actinomycetes</taxon>
        <taxon>Pseudonocardiales</taxon>
        <taxon>Pseudonocardiaceae</taxon>
        <taxon>Umezawaea</taxon>
    </lineage>
</organism>
<dbReference type="NCBIfam" id="NF004780">
    <property type="entry name" value="PRK06126.1"/>
    <property type="match status" value="1"/>
</dbReference>
<dbReference type="PRINTS" id="PR00420">
    <property type="entry name" value="RNGMNOXGNASE"/>
</dbReference>
<protein>
    <submittedName>
        <fullName evidence="5">2-polyprenyl-6-methoxyphenol hydroxylase-like FAD-dependent oxidoreductase</fullName>
    </submittedName>
</protein>
<dbReference type="GO" id="GO:0071949">
    <property type="term" value="F:FAD binding"/>
    <property type="evidence" value="ECO:0007669"/>
    <property type="project" value="InterPro"/>
</dbReference>
<dbReference type="SUPFAM" id="SSF51905">
    <property type="entry name" value="FAD/NAD(P)-binding domain"/>
    <property type="match status" value="1"/>
</dbReference>
<name>A0A2T0TGC7_9PSEU</name>
<evidence type="ECO:0000256" key="1">
    <source>
        <dbReference type="ARBA" id="ARBA00001974"/>
    </source>
</evidence>
<evidence type="ECO:0000259" key="4">
    <source>
        <dbReference type="Pfam" id="PF01494"/>
    </source>
</evidence>
<gene>
    <name evidence="5" type="ORF">CLV43_102238</name>
</gene>
<dbReference type="AlphaFoldDB" id="A0A2T0TGC7"/>
<reference evidence="5 6" key="1">
    <citation type="submission" date="2018-03" db="EMBL/GenBank/DDBJ databases">
        <title>Genomic Encyclopedia of Archaeal and Bacterial Type Strains, Phase II (KMG-II): from individual species to whole genera.</title>
        <authorList>
            <person name="Goeker M."/>
        </authorList>
    </citation>
    <scope>NUCLEOTIDE SEQUENCE [LARGE SCALE GENOMIC DNA]</scope>
    <source>
        <strain evidence="5 6">DSM 44720</strain>
    </source>
</reference>
<evidence type="ECO:0000313" key="5">
    <source>
        <dbReference type="EMBL" id="PRY44673.1"/>
    </source>
</evidence>
<dbReference type="Gene3D" id="3.50.50.60">
    <property type="entry name" value="FAD/NAD(P)-binding domain"/>
    <property type="match status" value="1"/>
</dbReference>
<feature type="domain" description="FAD-binding" evidence="4">
    <location>
        <begin position="33"/>
        <end position="381"/>
    </location>
</feature>
<dbReference type="InterPro" id="IPR036188">
    <property type="entry name" value="FAD/NAD-bd_sf"/>
</dbReference>
<evidence type="ECO:0000256" key="3">
    <source>
        <dbReference type="ARBA" id="ARBA00022827"/>
    </source>
</evidence>
<keyword evidence="3" id="KW-0274">FAD</keyword>
<dbReference type="PANTHER" id="PTHR43004:SF19">
    <property type="entry name" value="BINDING MONOOXYGENASE, PUTATIVE (JCVI)-RELATED"/>
    <property type="match status" value="1"/>
</dbReference>
<keyword evidence="6" id="KW-1185">Reference proteome</keyword>
<dbReference type="Proteomes" id="UP000239494">
    <property type="component" value="Unassembled WGS sequence"/>
</dbReference>
<evidence type="ECO:0000313" key="6">
    <source>
        <dbReference type="Proteomes" id="UP000239494"/>
    </source>
</evidence>
<sequence>MPVHWVERGCGPAVRPTRLAAMTTSRTTDALVETDVVVVGGGPVGLTLAHELGSRGVDVVLVEPRLEPDTSTPRCKQVNPRSMEHFRRLGVADAVRAASGLPFGWSDSVVFCTGLAGRRIEVFDGVFALSDVPSSEFPEPAQWTAQYSLETALRTALSTRPTVRARFGSRLRSAEQDGTSVVATIEEPDGTTSRIRGRYLAAADGAGSTVRRALGIGLAGRSHEITNLQVVFDAPGLGDRHGLGRAVQYWVLGATASGLLGRLDTRDAWWAILLDAPDDADWTERALRAVVGDDVPLRIRGQDTWTARMLVADRYREGRCFLLGDAAHLNPPWGGFGANTGIGDAVDLGWKLAADIAGWGGGAILDSYEADRRPVAVAAIAEAERNMAVLTPQLGRPDLDGDGAAGDAARAAVAEEIRAAKTSETYTLGFVLGTGSPGSPLVVPDDGPAPVSETSVYRPSALPGMRLPHLWLAPGVSLYDRLGPGFTLLEVGAPPVPGSWRSAAEERGMPLTTTRLARPDARALFGARYLLVRPDHLVAWRGDEPVADPGRLLDHVRGVDVRRAARAEDR</sequence>
<keyword evidence="2" id="KW-0285">Flavoprotein</keyword>
<evidence type="ECO:0000256" key="2">
    <source>
        <dbReference type="ARBA" id="ARBA00022630"/>
    </source>
</evidence>
<comment type="caution">
    <text evidence="5">The sequence shown here is derived from an EMBL/GenBank/DDBJ whole genome shotgun (WGS) entry which is preliminary data.</text>
</comment>